<organism evidence="12 13">
    <name type="scientific">Candidatus Nitrotoga fabula</name>
    <dbReference type="NCBI Taxonomy" id="2182327"/>
    <lineage>
        <taxon>Bacteria</taxon>
        <taxon>Pseudomonadati</taxon>
        <taxon>Pseudomonadota</taxon>
        <taxon>Betaproteobacteria</taxon>
        <taxon>Nitrosomonadales</taxon>
        <taxon>Gallionellaceae</taxon>
        <taxon>Candidatus Nitrotoga</taxon>
    </lineage>
</organism>
<dbReference type="GO" id="GO:0140359">
    <property type="term" value="F:ABC-type transporter activity"/>
    <property type="evidence" value="ECO:0007669"/>
    <property type="project" value="InterPro"/>
</dbReference>
<comment type="caution">
    <text evidence="12">The sequence shown here is derived from an EMBL/GenBank/DDBJ whole genome shotgun (WGS) entry which is preliminary data.</text>
</comment>
<evidence type="ECO:0000256" key="4">
    <source>
        <dbReference type="ARBA" id="ARBA00022519"/>
    </source>
</evidence>
<dbReference type="InterPro" id="IPR050334">
    <property type="entry name" value="Molybdenum_import_ModC"/>
</dbReference>
<dbReference type="SUPFAM" id="SSF52540">
    <property type="entry name" value="P-loop containing nucleoside triphosphate hydrolases"/>
    <property type="match status" value="1"/>
</dbReference>
<evidence type="ECO:0000259" key="11">
    <source>
        <dbReference type="PROSITE" id="PS51866"/>
    </source>
</evidence>
<dbReference type="InterPro" id="IPR005116">
    <property type="entry name" value="Transp-assoc_OB_typ1"/>
</dbReference>
<dbReference type="InterPro" id="IPR011868">
    <property type="entry name" value="ModC_ABC_ATP-bd"/>
</dbReference>
<feature type="domain" description="ABC transporter" evidence="10">
    <location>
        <begin position="1"/>
        <end position="233"/>
    </location>
</feature>
<proteinExistence type="predicted"/>
<evidence type="ECO:0000256" key="8">
    <source>
        <dbReference type="ARBA" id="ARBA00023136"/>
    </source>
</evidence>
<keyword evidence="2" id="KW-1003">Cell membrane</keyword>
<keyword evidence="6 12" id="KW-0067">ATP-binding</keyword>
<evidence type="ECO:0000256" key="9">
    <source>
        <dbReference type="PROSITE-ProRule" id="PRU01213"/>
    </source>
</evidence>
<evidence type="ECO:0000256" key="3">
    <source>
        <dbReference type="ARBA" id="ARBA00022505"/>
    </source>
</evidence>
<dbReference type="Gene3D" id="3.40.50.300">
    <property type="entry name" value="P-loop containing nucleotide triphosphate hydrolases"/>
    <property type="match status" value="1"/>
</dbReference>
<dbReference type="GO" id="GO:0016887">
    <property type="term" value="F:ATP hydrolysis activity"/>
    <property type="evidence" value="ECO:0007669"/>
    <property type="project" value="InterPro"/>
</dbReference>
<gene>
    <name evidence="12" type="primary">modC</name>
    <name evidence="12" type="ORF">NTGZN8_280055</name>
</gene>
<evidence type="ECO:0000313" key="12">
    <source>
        <dbReference type="EMBL" id="CAE6717594.1"/>
    </source>
</evidence>
<keyword evidence="3 9" id="KW-0500">Molybdenum</keyword>
<dbReference type="InterPro" id="IPR008995">
    <property type="entry name" value="Mo/tungstate-bd_C_term_dom"/>
</dbReference>
<feature type="domain" description="Mop" evidence="11">
    <location>
        <begin position="292"/>
        <end position="357"/>
    </location>
</feature>
<evidence type="ECO:0000256" key="2">
    <source>
        <dbReference type="ARBA" id="ARBA00022475"/>
    </source>
</evidence>
<evidence type="ECO:0000256" key="1">
    <source>
        <dbReference type="ARBA" id="ARBA00022448"/>
    </source>
</evidence>
<name>A0A916BCD1_9PROT</name>
<dbReference type="Pfam" id="PF00005">
    <property type="entry name" value="ABC_tran"/>
    <property type="match status" value="1"/>
</dbReference>
<dbReference type="RefSeq" id="WP_213035990.1">
    <property type="nucleotide sequence ID" value="NZ_CAJNBL010000021.1"/>
</dbReference>
<dbReference type="GO" id="GO:0016020">
    <property type="term" value="C:membrane"/>
    <property type="evidence" value="ECO:0007669"/>
    <property type="project" value="InterPro"/>
</dbReference>
<reference evidence="12" key="1">
    <citation type="submission" date="2021-02" db="EMBL/GenBank/DDBJ databases">
        <authorList>
            <person name="Han P."/>
        </authorList>
    </citation>
    <scope>NUCLEOTIDE SEQUENCE</scope>
    <source>
        <strain evidence="12">Candidatus Nitrotoga sp. ZN8</strain>
    </source>
</reference>
<keyword evidence="1" id="KW-0813">Transport</keyword>
<dbReference type="PROSITE" id="PS00211">
    <property type="entry name" value="ABC_TRANSPORTER_1"/>
    <property type="match status" value="1"/>
</dbReference>
<dbReference type="PANTHER" id="PTHR43514:SF4">
    <property type="entry name" value="ABC TRANSPORTER I FAMILY MEMBER 10"/>
    <property type="match status" value="1"/>
</dbReference>
<dbReference type="GO" id="GO:0005524">
    <property type="term" value="F:ATP binding"/>
    <property type="evidence" value="ECO:0007669"/>
    <property type="project" value="UniProtKB-KW"/>
</dbReference>
<dbReference type="EMBL" id="CAJNBL010000021">
    <property type="protein sequence ID" value="CAE6717594.1"/>
    <property type="molecule type" value="Genomic_DNA"/>
</dbReference>
<evidence type="ECO:0000256" key="5">
    <source>
        <dbReference type="ARBA" id="ARBA00022741"/>
    </source>
</evidence>
<dbReference type="Proteomes" id="UP000675882">
    <property type="component" value="Unassembled WGS sequence"/>
</dbReference>
<sequence length="357" mass="39513">MTLSVTARITHPGFVFDVDACWPVEGVTVLFGRSGSGKTTLLRLIAGLERPKKNGRVSFCGQSWLDGRHWVPLHRRRIGMVFQEASLFSHLSVRQNLLYGYQRTPAAERKLDLEEVVDMLAIENLIGRNVGQLSGGERQRIALGRALLTSPRLLLMDEPLSALDSQSKREILPFLQRLVEQAGIPIIYVTHAPAEVERLADRVVFLRDGGIDCIETLKQTLSRPDSPLFNDQGVVSVIEGRPEQKEHGLTAFHVGKDIFWLSLQVHADAAGRTQRLRILARDVGIALSRPEGTSLSNILPVTIQRIDSVRDGHVLLGLQLGGGQNLFAEITAWSCERLKLRTGIAVYAMIKSVALAE</sequence>
<dbReference type="InterPro" id="IPR003439">
    <property type="entry name" value="ABC_transporter-like_ATP-bd"/>
</dbReference>
<keyword evidence="4" id="KW-0997">Cell inner membrane</keyword>
<dbReference type="SUPFAM" id="SSF50331">
    <property type="entry name" value="MOP-like"/>
    <property type="match status" value="1"/>
</dbReference>
<dbReference type="InterPro" id="IPR003593">
    <property type="entry name" value="AAA+_ATPase"/>
</dbReference>
<evidence type="ECO:0000313" key="13">
    <source>
        <dbReference type="Proteomes" id="UP000675882"/>
    </source>
</evidence>
<protein>
    <submittedName>
        <fullName evidence="12">Molybdenum import ATP-binding protein ModC</fullName>
    </submittedName>
</protein>
<evidence type="ECO:0000259" key="10">
    <source>
        <dbReference type="PROSITE" id="PS50893"/>
    </source>
</evidence>
<keyword evidence="5" id="KW-0547">Nucleotide-binding</keyword>
<dbReference type="AlphaFoldDB" id="A0A916BCD1"/>
<dbReference type="PANTHER" id="PTHR43514">
    <property type="entry name" value="ABC TRANSPORTER I FAMILY MEMBER 10"/>
    <property type="match status" value="1"/>
</dbReference>
<keyword evidence="13" id="KW-1185">Reference proteome</keyword>
<dbReference type="Gene3D" id="2.40.50.100">
    <property type="match status" value="1"/>
</dbReference>
<dbReference type="GO" id="GO:0015098">
    <property type="term" value="F:molybdate ion transmembrane transporter activity"/>
    <property type="evidence" value="ECO:0007669"/>
    <property type="project" value="InterPro"/>
</dbReference>
<evidence type="ECO:0000256" key="7">
    <source>
        <dbReference type="ARBA" id="ARBA00022967"/>
    </source>
</evidence>
<dbReference type="PROSITE" id="PS50893">
    <property type="entry name" value="ABC_TRANSPORTER_2"/>
    <property type="match status" value="1"/>
</dbReference>
<dbReference type="Pfam" id="PF03459">
    <property type="entry name" value="TOBE"/>
    <property type="match status" value="1"/>
</dbReference>
<dbReference type="SMART" id="SM00382">
    <property type="entry name" value="AAA"/>
    <property type="match status" value="1"/>
</dbReference>
<keyword evidence="8" id="KW-0472">Membrane</keyword>
<dbReference type="InterPro" id="IPR027417">
    <property type="entry name" value="P-loop_NTPase"/>
</dbReference>
<dbReference type="InterPro" id="IPR004606">
    <property type="entry name" value="Mop_domain"/>
</dbReference>
<dbReference type="NCBIfam" id="TIGR02142">
    <property type="entry name" value="modC_ABC"/>
    <property type="match status" value="1"/>
</dbReference>
<dbReference type="InterPro" id="IPR017871">
    <property type="entry name" value="ABC_transporter-like_CS"/>
</dbReference>
<evidence type="ECO:0000256" key="6">
    <source>
        <dbReference type="ARBA" id="ARBA00022840"/>
    </source>
</evidence>
<keyword evidence="7" id="KW-1278">Translocase</keyword>
<dbReference type="PROSITE" id="PS51866">
    <property type="entry name" value="MOP"/>
    <property type="match status" value="1"/>
</dbReference>
<accession>A0A916BCD1</accession>